<accession>A0A225WLE2</accession>
<name>A0A225WLE2_9STRA</name>
<keyword evidence="2" id="KW-1185">Reference proteome</keyword>
<evidence type="ECO:0008006" key="3">
    <source>
        <dbReference type="Google" id="ProtNLM"/>
    </source>
</evidence>
<evidence type="ECO:0000313" key="1">
    <source>
        <dbReference type="EMBL" id="OWZ17817.1"/>
    </source>
</evidence>
<dbReference type="STRING" id="4795.A0A225WLE2"/>
<sequence length="288" mass="32628">MVTSITKYYGDELNEAKRVSCTTITAKKLEDAQLTKWLTEEKSFAEAGEMLFKSPLSSSWVKYANKFPNNPDEAIFSTLKTHLSDKILAKMLITTKYGGVTNSGTATKLEQVELEHWFRSGKIKSPYVTVLAKLLTRYGDQNVAKLIFAESQDPRTSELAVKLPEKQLHIWARSGKSPNDVFMFLSLQEEVGFSLLKSTSLRAWVAYEKLLKQNPDELLMKKLRIRNSDRELANKFVTASKYSYSKPTAKKLEVVLQKTWIAEGKSAEDVFKLVKLQNEGGTIFMSSM</sequence>
<organism evidence="1 2">
    <name type="scientific">Phytophthora megakarya</name>
    <dbReference type="NCBI Taxonomy" id="4795"/>
    <lineage>
        <taxon>Eukaryota</taxon>
        <taxon>Sar</taxon>
        <taxon>Stramenopiles</taxon>
        <taxon>Oomycota</taxon>
        <taxon>Peronosporomycetes</taxon>
        <taxon>Peronosporales</taxon>
        <taxon>Peronosporaceae</taxon>
        <taxon>Phytophthora</taxon>
    </lineage>
</organism>
<gene>
    <name evidence="1" type="ORF">PHMEG_0008189</name>
</gene>
<evidence type="ECO:0000313" key="2">
    <source>
        <dbReference type="Proteomes" id="UP000198211"/>
    </source>
</evidence>
<comment type="caution">
    <text evidence="1">The sequence shown here is derived from an EMBL/GenBank/DDBJ whole genome shotgun (WGS) entry which is preliminary data.</text>
</comment>
<proteinExistence type="predicted"/>
<dbReference type="EMBL" id="NBNE01000687">
    <property type="protein sequence ID" value="OWZ17817.1"/>
    <property type="molecule type" value="Genomic_DNA"/>
</dbReference>
<dbReference type="Proteomes" id="UP000198211">
    <property type="component" value="Unassembled WGS sequence"/>
</dbReference>
<dbReference type="AlphaFoldDB" id="A0A225WLE2"/>
<dbReference type="OrthoDB" id="110891at2759"/>
<reference evidence="2" key="1">
    <citation type="submission" date="2017-03" db="EMBL/GenBank/DDBJ databases">
        <title>Phytopthora megakarya and P. palmivora, two closely related causual agents of cacao black pod achieved similar genome size and gene model numbers by different mechanisms.</title>
        <authorList>
            <person name="Ali S."/>
            <person name="Shao J."/>
            <person name="Larry D.J."/>
            <person name="Kronmiller B."/>
            <person name="Shen D."/>
            <person name="Strem M.D."/>
            <person name="Melnick R.L."/>
            <person name="Guiltinan M.J."/>
            <person name="Tyler B.M."/>
            <person name="Meinhardt L.W."/>
            <person name="Bailey B.A."/>
        </authorList>
    </citation>
    <scope>NUCLEOTIDE SEQUENCE [LARGE SCALE GENOMIC DNA]</scope>
    <source>
        <strain evidence="2">zdho120</strain>
    </source>
</reference>
<protein>
    <recommendedName>
        <fullName evidence="3">RxLR effector protein</fullName>
    </recommendedName>
</protein>